<evidence type="ECO:0000259" key="1">
    <source>
        <dbReference type="PROSITE" id="PS51186"/>
    </source>
</evidence>
<evidence type="ECO:0000313" key="3">
    <source>
        <dbReference type="Proteomes" id="UP000034112"/>
    </source>
</evidence>
<dbReference type="CDD" id="cd04301">
    <property type="entry name" value="NAT_SF"/>
    <property type="match status" value="1"/>
</dbReference>
<comment type="caution">
    <text evidence="2">The sequence shown here is derived from an EMBL/GenBank/DDBJ whole genome shotgun (WGS) entry which is preliminary data.</text>
</comment>
<dbReference type="InterPro" id="IPR052729">
    <property type="entry name" value="Acyl/Acetyltrans_Enzymes"/>
</dbReference>
<dbReference type="Gene3D" id="3.40.630.30">
    <property type="match status" value="1"/>
</dbReference>
<sequence length="319" mass="35733">MTVFEGSSDFTVRSGMSLDEVKDLWWSRMRDLGWNRDDLDAKTHFTVARNGEDWLIVIPKDNKEPSGMVIGFQYPNQTGWVGFFIINKEYQGRGWGRILFKVMLDSYKQNGIHTVGLDAVQEQVATYGRRGFVEATRLKLMTRVSATELPVNYGEKKPQDGYTVTDIKEVDESSLAALDHMHTGLQRPTLWTKDALFSRPDAFGFAISNSSKELQGIILVRRCEHGHRVGPLIADSIDHASLLLQLAMTHPSVSSSTGSLIAEVFGANKNGMKVFSELGWEWAGLDYHRMWLNGRVPVEQQEGGQGPRGMFAVFDASEG</sequence>
<dbReference type="EMBL" id="JOKZ01000789">
    <property type="protein sequence ID" value="KKO96640.1"/>
    <property type="molecule type" value="Genomic_DNA"/>
</dbReference>
<dbReference type="Pfam" id="PF00583">
    <property type="entry name" value="Acetyltransf_1"/>
    <property type="match status" value="1"/>
</dbReference>
<dbReference type="OrthoDB" id="5771378at2759"/>
<dbReference type="InterPro" id="IPR000182">
    <property type="entry name" value="GNAT_dom"/>
</dbReference>
<dbReference type="InterPro" id="IPR016181">
    <property type="entry name" value="Acyl_CoA_acyltransferase"/>
</dbReference>
<dbReference type="Proteomes" id="UP000034112">
    <property type="component" value="Unassembled WGS sequence"/>
</dbReference>
<proteinExistence type="predicted"/>
<dbReference type="Gene3D" id="3.40.630.90">
    <property type="match status" value="1"/>
</dbReference>
<dbReference type="SUPFAM" id="SSF55729">
    <property type="entry name" value="Acyl-CoA N-acyltransferases (Nat)"/>
    <property type="match status" value="1"/>
</dbReference>
<dbReference type="PROSITE" id="PS51186">
    <property type="entry name" value="GNAT"/>
    <property type="match status" value="1"/>
</dbReference>
<gene>
    <name evidence="2" type="ORF">THAR02_11256</name>
</gene>
<protein>
    <recommendedName>
        <fullName evidence="1">N-acetyltransferase domain-containing protein</fullName>
    </recommendedName>
</protein>
<evidence type="ECO:0000313" key="2">
    <source>
        <dbReference type="EMBL" id="KKO96640.1"/>
    </source>
</evidence>
<reference evidence="3" key="1">
    <citation type="journal article" date="2015" name="Genome Announc.">
        <title>Draft whole-genome sequence of the biocontrol agent Trichoderma harzianum T6776.</title>
        <authorList>
            <person name="Baroncelli R."/>
            <person name="Piaggeschi G."/>
            <person name="Fiorini L."/>
            <person name="Bertolini E."/>
            <person name="Zapparata A."/>
            <person name="Pe M.E."/>
            <person name="Sarrocco S."/>
            <person name="Vannacci G."/>
        </authorList>
    </citation>
    <scope>NUCLEOTIDE SEQUENCE [LARGE SCALE GENOMIC DNA]</scope>
    <source>
        <strain evidence="3">T6776</strain>
    </source>
</reference>
<dbReference type="Pfam" id="PF18014">
    <property type="entry name" value="Acetyltransf_18"/>
    <property type="match status" value="1"/>
</dbReference>
<feature type="domain" description="N-acetyltransferase" evidence="1">
    <location>
        <begin position="16"/>
        <end position="154"/>
    </location>
</feature>
<dbReference type="PANTHER" id="PTHR47237:SF1">
    <property type="entry name" value="SLL0310 PROTEIN"/>
    <property type="match status" value="1"/>
</dbReference>
<organism evidence="2 3">
    <name type="scientific">Trichoderma harzianum</name>
    <name type="common">Hypocrea lixii</name>
    <dbReference type="NCBI Taxonomy" id="5544"/>
    <lineage>
        <taxon>Eukaryota</taxon>
        <taxon>Fungi</taxon>
        <taxon>Dikarya</taxon>
        <taxon>Ascomycota</taxon>
        <taxon>Pezizomycotina</taxon>
        <taxon>Sordariomycetes</taxon>
        <taxon>Hypocreomycetidae</taxon>
        <taxon>Hypocreales</taxon>
        <taxon>Hypocreaceae</taxon>
        <taxon>Trichoderma</taxon>
    </lineage>
</organism>
<dbReference type="InterPro" id="IPR041496">
    <property type="entry name" value="YitH/HolE_GNAT"/>
</dbReference>
<accession>A0A0F9WTZ9</accession>
<dbReference type="GO" id="GO:0016747">
    <property type="term" value="F:acyltransferase activity, transferring groups other than amino-acyl groups"/>
    <property type="evidence" value="ECO:0007669"/>
    <property type="project" value="InterPro"/>
</dbReference>
<dbReference type="AlphaFoldDB" id="A0A0F9WTZ9"/>
<dbReference type="OMA" id="DYHRMWL"/>
<dbReference type="PANTHER" id="PTHR47237">
    <property type="entry name" value="SLL0310 PROTEIN"/>
    <property type="match status" value="1"/>
</dbReference>
<name>A0A0F9WTZ9_TRIHA</name>